<gene>
    <name evidence="2" type="ordered locus">Desdi_2735</name>
</gene>
<dbReference type="PANTHER" id="PTHR23308">
    <property type="entry name" value="NUCLEAR INHIBITOR OF PROTEIN PHOSPHATASE-1"/>
    <property type="match status" value="1"/>
</dbReference>
<dbReference type="SMART" id="SM00240">
    <property type="entry name" value="FHA"/>
    <property type="match status" value="1"/>
</dbReference>
<name>L0FAV8_DESDL</name>
<dbReference type="Pfam" id="PF16697">
    <property type="entry name" value="Yop-YscD_cpl"/>
    <property type="match status" value="1"/>
</dbReference>
<dbReference type="eggNOG" id="COG1716">
    <property type="taxonomic scope" value="Bacteria"/>
</dbReference>
<dbReference type="OrthoDB" id="9816434at2"/>
<evidence type="ECO:0000313" key="3">
    <source>
        <dbReference type="Proteomes" id="UP000010797"/>
    </source>
</evidence>
<reference evidence="3" key="1">
    <citation type="submission" date="2012-02" db="EMBL/GenBank/DDBJ databases">
        <title>Complete sequence of Desulfitobacterium dichloroeliminans LMG P-21439.</title>
        <authorList>
            <person name="Lucas S."/>
            <person name="Han J."/>
            <person name="Lapidus A."/>
            <person name="Cheng J.-F."/>
            <person name="Goodwin L."/>
            <person name="Pitluck S."/>
            <person name="Peters L."/>
            <person name="Ovchinnikova G."/>
            <person name="Teshima H."/>
            <person name="Detter J.C."/>
            <person name="Han C."/>
            <person name="Tapia R."/>
            <person name="Land M."/>
            <person name="Hauser L."/>
            <person name="Kyrpides N."/>
            <person name="Ivanova N."/>
            <person name="Pagani I."/>
            <person name="Kruse T."/>
            <person name="de Vos W.M."/>
            <person name="Boon N."/>
            <person name="Smidt H."/>
            <person name="Woyke T."/>
        </authorList>
    </citation>
    <scope>NUCLEOTIDE SEQUENCE [LARGE SCALE GENOMIC DNA]</scope>
    <source>
        <strain evidence="3">LMG P-21439 / DCA1</strain>
    </source>
</reference>
<evidence type="ECO:0000313" key="2">
    <source>
        <dbReference type="EMBL" id="AGA70150.1"/>
    </source>
</evidence>
<dbReference type="STRING" id="871963.Desdi_2735"/>
<dbReference type="HOGENOM" id="CLU_047963_1_0_9"/>
<dbReference type="Proteomes" id="UP000010797">
    <property type="component" value="Chromosome"/>
</dbReference>
<dbReference type="InterPro" id="IPR032030">
    <property type="entry name" value="YscD_cytoplasmic_dom"/>
</dbReference>
<dbReference type="PROSITE" id="PS50006">
    <property type="entry name" value="FHA_DOMAIN"/>
    <property type="match status" value="1"/>
</dbReference>
<dbReference type="CDD" id="cd00060">
    <property type="entry name" value="FHA"/>
    <property type="match status" value="1"/>
</dbReference>
<dbReference type="SUPFAM" id="SSF49879">
    <property type="entry name" value="SMAD/FHA domain"/>
    <property type="match status" value="1"/>
</dbReference>
<dbReference type="Gene3D" id="3.30.2320.60">
    <property type="entry name" value="FhaA, phosphopeptide-binding domain (DUF3662)"/>
    <property type="match status" value="1"/>
</dbReference>
<protein>
    <submittedName>
        <fullName evidence="2">FHA domain-containing protein</fullName>
    </submittedName>
</protein>
<dbReference type="KEGG" id="ddl:Desdi_2735"/>
<proteinExistence type="predicted"/>
<dbReference type="RefSeq" id="WP_015263116.1">
    <property type="nucleotide sequence ID" value="NC_019903.1"/>
</dbReference>
<dbReference type="Gene3D" id="2.60.200.20">
    <property type="match status" value="1"/>
</dbReference>
<dbReference type="InterPro" id="IPR042287">
    <property type="entry name" value="FhaA_N_sf"/>
</dbReference>
<organism evidence="2 3">
    <name type="scientific">Desulfitobacterium dichloroeliminans (strain LMG P-21439 / DCA1)</name>
    <dbReference type="NCBI Taxonomy" id="871963"/>
    <lineage>
        <taxon>Bacteria</taxon>
        <taxon>Bacillati</taxon>
        <taxon>Bacillota</taxon>
        <taxon>Clostridia</taxon>
        <taxon>Eubacteriales</taxon>
        <taxon>Desulfitobacteriaceae</taxon>
        <taxon>Desulfitobacterium</taxon>
    </lineage>
</organism>
<dbReference type="InterPro" id="IPR022128">
    <property type="entry name" value="FhaA_N"/>
</dbReference>
<keyword evidence="3" id="KW-1185">Reference proteome</keyword>
<dbReference type="EMBL" id="CP003344">
    <property type="protein sequence ID" value="AGA70150.1"/>
    <property type="molecule type" value="Genomic_DNA"/>
</dbReference>
<accession>L0FAV8</accession>
<dbReference type="AlphaFoldDB" id="L0FAV8"/>
<feature type="domain" description="FHA" evidence="1">
    <location>
        <begin position="195"/>
        <end position="244"/>
    </location>
</feature>
<dbReference type="InterPro" id="IPR050923">
    <property type="entry name" value="Cell_Proc_Reg/RNA_Proc"/>
</dbReference>
<evidence type="ECO:0000259" key="1">
    <source>
        <dbReference type="PROSITE" id="PS50006"/>
    </source>
</evidence>
<dbReference type="InterPro" id="IPR008984">
    <property type="entry name" value="SMAD_FHA_dom_sf"/>
</dbReference>
<sequence>MNLIARFEEVAENLFTGMFKKNNNAKLQPVELAKELVRTMHKNKQVSISQVYVPNVYRVFLHSSDWSPFASFGDAFLVELSKYLHAEGKKSSFTFLSKPSIELHCDDTVKPHEMFIEVDFDDSIEVLWDEDDEYEEEGQEVNADVEWRDHTNIFQDELPSHLLNSQMQSRKTAYGLEIIKGPDSGKIFPLEGDDYHVGRHAQCEIVLQDPEVSRRHLKLSRVGEDWLLDDLGSTNGTWLNGQRIAKQKIALGDHIELGQTVFVLNHQGLSSGY</sequence>
<dbReference type="InterPro" id="IPR000253">
    <property type="entry name" value="FHA_dom"/>
</dbReference>
<dbReference type="Pfam" id="PF12401">
    <property type="entry name" value="FhaA_N"/>
    <property type="match status" value="1"/>
</dbReference>